<dbReference type="Proteomes" id="UP000662703">
    <property type="component" value="Unassembled WGS sequence"/>
</dbReference>
<feature type="transmembrane region" description="Helical" evidence="1">
    <location>
        <begin position="140"/>
        <end position="160"/>
    </location>
</feature>
<comment type="caution">
    <text evidence="2">The sequence shown here is derived from an EMBL/GenBank/DDBJ whole genome shotgun (WGS) entry which is preliminary data.</text>
</comment>
<feature type="transmembrane region" description="Helical" evidence="1">
    <location>
        <begin position="67"/>
        <end position="93"/>
    </location>
</feature>
<keyword evidence="1" id="KW-1133">Transmembrane helix</keyword>
<dbReference type="InterPro" id="IPR021329">
    <property type="entry name" value="DUF2938"/>
</dbReference>
<name>A0ABS0AT22_9GAMM</name>
<feature type="transmembrane region" description="Helical" evidence="1">
    <location>
        <begin position="99"/>
        <end position="119"/>
    </location>
</feature>
<dbReference type="Pfam" id="PF11158">
    <property type="entry name" value="DUF2938"/>
    <property type="match status" value="1"/>
</dbReference>
<accession>A0ABS0AT22</accession>
<gene>
    <name evidence="2" type="ORF">Y5W_02563</name>
</gene>
<keyword evidence="3" id="KW-1185">Reference proteome</keyword>
<keyword evidence="1" id="KW-0812">Transmembrane</keyword>
<evidence type="ECO:0000313" key="2">
    <source>
        <dbReference type="EMBL" id="MBF5057269.1"/>
    </source>
</evidence>
<evidence type="ECO:0000256" key="1">
    <source>
        <dbReference type="SAM" id="Phobius"/>
    </source>
</evidence>
<proteinExistence type="predicted"/>
<reference evidence="2 3" key="1">
    <citation type="submission" date="2012-09" db="EMBL/GenBank/DDBJ databases">
        <title>Genome Sequence of alkane-degrading Bacterium Alcanivorax sp. 521-1.</title>
        <authorList>
            <person name="Lai Q."/>
            <person name="Shao Z."/>
        </authorList>
    </citation>
    <scope>NUCLEOTIDE SEQUENCE [LARGE SCALE GENOMIC DNA]</scope>
    <source>
        <strain evidence="2 3">521-1</strain>
    </source>
</reference>
<dbReference type="RefSeq" id="WP_194865539.1">
    <property type="nucleotide sequence ID" value="NZ_ARXX01000041.1"/>
</dbReference>
<evidence type="ECO:0000313" key="3">
    <source>
        <dbReference type="Proteomes" id="UP000662703"/>
    </source>
</evidence>
<keyword evidence="1" id="KW-0472">Membrane</keyword>
<dbReference type="EMBL" id="ARXX01000041">
    <property type="protein sequence ID" value="MBF5057269.1"/>
    <property type="molecule type" value="Genomic_DNA"/>
</dbReference>
<organism evidence="2 3">
    <name type="scientific">Alloalcanivorax profundimaris</name>
    <dbReference type="NCBI Taxonomy" id="2735259"/>
    <lineage>
        <taxon>Bacteria</taxon>
        <taxon>Pseudomonadati</taxon>
        <taxon>Pseudomonadota</taxon>
        <taxon>Gammaproteobacteria</taxon>
        <taxon>Oceanospirillales</taxon>
        <taxon>Alcanivoracaceae</taxon>
        <taxon>Alloalcanivorax</taxon>
    </lineage>
</organism>
<sequence>METLLLTLIIGVGATALMDAWSLTRKALLGVPAPDFALVGRWLGHMRRGRFRHGRIAEARPIPGERALGWAVHYLIGIAFAAVLVLLGGPAWLAHPTPGLALAVGIATVAAPFLLMQPGMGAGLAARRTPRPWLARRQSLLNHAVFGLGLYASAWLVAALSG</sequence>
<evidence type="ECO:0008006" key="4">
    <source>
        <dbReference type="Google" id="ProtNLM"/>
    </source>
</evidence>
<protein>
    <recommendedName>
        <fullName evidence="4">DUF2938 domain-containing protein</fullName>
    </recommendedName>
</protein>